<reference evidence="2 3" key="1">
    <citation type="submission" date="2018-02" db="EMBL/GenBank/DDBJ databases">
        <title>Genomic Encyclopedia of Archaeal and Bacterial Type Strains, Phase II (KMG-II): from individual species to whole genera.</title>
        <authorList>
            <person name="Goeker M."/>
        </authorList>
    </citation>
    <scope>NUCLEOTIDE SEQUENCE [LARGE SCALE GENOMIC DNA]</scope>
    <source>
        <strain evidence="2 3">DSM 3808</strain>
    </source>
</reference>
<evidence type="ECO:0000313" key="2">
    <source>
        <dbReference type="EMBL" id="PPK78886.1"/>
    </source>
</evidence>
<dbReference type="PANTHER" id="PTHR43591">
    <property type="entry name" value="METHYLTRANSFERASE"/>
    <property type="match status" value="1"/>
</dbReference>
<dbReference type="OrthoDB" id="9789123at2"/>
<keyword evidence="3" id="KW-1185">Reference proteome</keyword>
<dbReference type="CDD" id="cd02440">
    <property type="entry name" value="AdoMet_MTases"/>
    <property type="match status" value="1"/>
</dbReference>
<dbReference type="InterPro" id="IPR029063">
    <property type="entry name" value="SAM-dependent_MTases_sf"/>
</dbReference>
<dbReference type="Gene3D" id="3.40.50.150">
    <property type="entry name" value="Vaccinia Virus protein VP39"/>
    <property type="match status" value="1"/>
</dbReference>
<keyword evidence="2" id="KW-0808">Transferase</keyword>
<feature type="domain" description="Methyltransferase" evidence="1">
    <location>
        <begin position="43"/>
        <end position="139"/>
    </location>
</feature>
<accession>A0A2S6HN15</accession>
<organism evidence="2 3">
    <name type="scientific">Lacrimispora xylanisolvens</name>
    <dbReference type="NCBI Taxonomy" id="384636"/>
    <lineage>
        <taxon>Bacteria</taxon>
        <taxon>Bacillati</taxon>
        <taxon>Bacillota</taxon>
        <taxon>Clostridia</taxon>
        <taxon>Lachnospirales</taxon>
        <taxon>Lachnospiraceae</taxon>
        <taxon>Lacrimispora</taxon>
    </lineage>
</organism>
<dbReference type="PANTHER" id="PTHR43591:SF24">
    <property type="entry name" value="2-METHOXY-6-POLYPRENYL-1,4-BENZOQUINOL METHYLASE, MITOCHONDRIAL"/>
    <property type="match status" value="1"/>
</dbReference>
<protein>
    <submittedName>
        <fullName evidence="2">Ubiquinone/menaquinone biosynthesis C-methylase UbiE</fullName>
    </submittedName>
</protein>
<dbReference type="EMBL" id="PTJA01000012">
    <property type="protein sequence ID" value="PPK78886.1"/>
    <property type="molecule type" value="Genomic_DNA"/>
</dbReference>
<dbReference type="GO" id="GO:0008168">
    <property type="term" value="F:methyltransferase activity"/>
    <property type="evidence" value="ECO:0007669"/>
    <property type="project" value="UniProtKB-KW"/>
</dbReference>
<dbReference type="AlphaFoldDB" id="A0A2S6HN15"/>
<proteinExistence type="predicted"/>
<gene>
    <name evidence="2" type="ORF">BXY41_11245</name>
</gene>
<dbReference type="RefSeq" id="WP_104438588.1">
    <property type="nucleotide sequence ID" value="NZ_PTJA01000012.1"/>
</dbReference>
<sequence>MSDIVHKWYEDKKNVDEMVYWNKGELKKWERAVADFFPKEAKILDIGCGMGREAFALFDLGFSIIGIDISEEVIKQVAKLSLKNCYDIDFLVYDGYTLPFDDASFEVIIIWAQTFGLLYGDTYKSNFLNECKRVLKKDGLLSFSGHDYDYLMEHHKQYLSGRKFYPYANTEIYWEAFLPQELLSFVENAGFSVVLCEHGKIHKTEDGVVLHCLCRK</sequence>
<evidence type="ECO:0000313" key="3">
    <source>
        <dbReference type="Proteomes" id="UP000237749"/>
    </source>
</evidence>
<dbReference type="Proteomes" id="UP000237749">
    <property type="component" value="Unassembled WGS sequence"/>
</dbReference>
<name>A0A2S6HN15_9FIRM</name>
<keyword evidence="2" id="KW-0830">Ubiquinone</keyword>
<dbReference type="GO" id="GO:0032259">
    <property type="term" value="P:methylation"/>
    <property type="evidence" value="ECO:0007669"/>
    <property type="project" value="UniProtKB-KW"/>
</dbReference>
<dbReference type="Pfam" id="PF13649">
    <property type="entry name" value="Methyltransf_25"/>
    <property type="match status" value="1"/>
</dbReference>
<evidence type="ECO:0000259" key="1">
    <source>
        <dbReference type="Pfam" id="PF13649"/>
    </source>
</evidence>
<dbReference type="SUPFAM" id="SSF53335">
    <property type="entry name" value="S-adenosyl-L-methionine-dependent methyltransferases"/>
    <property type="match status" value="1"/>
</dbReference>
<keyword evidence="2" id="KW-0489">Methyltransferase</keyword>
<comment type="caution">
    <text evidence="2">The sequence shown here is derived from an EMBL/GenBank/DDBJ whole genome shotgun (WGS) entry which is preliminary data.</text>
</comment>
<dbReference type="InterPro" id="IPR041698">
    <property type="entry name" value="Methyltransf_25"/>
</dbReference>